<dbReference type="EMBL" id="PGCJ01000089">
    <property type="protein sequence ID" value="PLW50606.1"/>
    <property type="molecule type" value="Genomic_DNA"/>
</dbReference>
<evidence type="ECO:0000256" key="1">
    <source>
        <dbReference type="SAM" id="MobiDB-lite"/>
    </source>
</evidence>
<organism evidence="2 3">
    <name type="scientific">Puccinia coronata f. sp. avenae</name>
    <dbReference type="NCBI Taxonomy" id="200324"/>
    <lineage>
        <taxon>Eukaryota</taxon>
        <taxon>Fungi</taxon>
        <taxon>Dikarya</taxon>
        <taxon>Basidiomycota</taxon>
        <taxon>Pucciniomycotina</taxon>
        <taxon>Pucciniomycetes</taxon>
        <taxon>Pucciniales</taxon>
        <taxon>Pucciniaceae</taxon>
        <taxon>Puccinia</taxon>
    </lineage>
</organism>
<dbReference type="Proteomes" id="UP000235388">
    <property type="component" value="Unassembled WGS sequence"/>
</dbReference>
<keyword evidence="3" id="KW-1185">Reference proteome</keyword>
<evidence type="ECO:0000313" key="3">
    <source>
        <dbReference type="Proteomes" id="UP000235388"/>
    </source>
</evidence>
<gene>
    <name evidence="2" type="ORF">PCANC_06964</name>
</gene>
<name>A0A2N5VKX6_9BASI</name>
<accession>A0A2N5VKX6</accession>
<dbReference type="AlphaFoldDB" id="A0A2N5VKX6"/>
<sequence length="349" mass="39820">MYQFLSTMSIPPPLWEDMPIIEHDLGPDGAWEASPLRSPSAPPPDQSELDWEWLSLIQELDEFQTRSPPEFSSAADIHSNSHYLQDLPLSLDSQSQHLNSKKRKHIAEQDGSSISSPTKQPHSIHGVEPAFPQREILDYAGSQLGEGVYSSSRGANTDVFESYHHGPHKDSQIHLDASITEFEPAIMEGYIHEANQDSTSYVHNPMIESNQNFLDVQDQDFTSYLHDPMIEFNQHSLEGHDHDSTSYLSNTMIESNHNILQDPSNEGISQGNLDHLLENETNHNYWKNDQIENDPRNPIIEEYSERFKEKMKENELHSRNNPKMMLNSIFLPNIVEPIAGSRNRQQSTS</sequence>
<comment type="caution">
    <text evidence="2">The sequence shown here is derived from an EMBL/GenBank/DDBJ whole genome shotgun (WGS) entry which is preliminary data.</text>
</comment>
<protein>
    <submittedName>
        <fullName evidence="2">Uncharacterized protein</fullName>
    </submittedName>
</protein>
<feature type="region of interest" description="Disordered" evidence="1">
    <location>
        <begin position="95"/>
        <end position="126"/>
    </location>
</feature>
<feature type="compositionally biased region" description="Polar residues" evidence="1">
    <location>
        <begin position="110"/>
        <end position="121"/>
    </location>
</feature>
<proteinExistence type="predicted"/>
<reference evidence="2 3" key="1">
    <citation type="submission" date="2017-11" db="EMBL/GenBank/DDBJ databases">
        <title>De novo assembly and phasing of dikaryotic genomes from two isolates of Puccinia coronata f. sp. avenae, the causal agent of oat crown rust.</title>
        <authorList>
            <person name="Miller M.E."/>
            <person name="Zhang Y."/>
            <person name="Omidvar V."/>
            <person name="Sperschneider J."/>
            <person name="Schwessinger B."/>
            <person name="Raley C."/>
            <person name="Palmer J.M."/>
            <person name="Garnica D."/>
            <person name="Upadhyaya N."/>
            <person name="Rathjen J."/>
            <person name="Taylor J.M."/>
            <person name="Park R.F."/>
            <person name="Dodds P.N."/>
            <person name="Hirsch C.D."/>
            <person name="Kianian S.F."/>
            <person name="Figueroa M."/>
        </authorList>
    </citation>
    <scope>NUCLEOTIDE SEQUENCE [LARGE SCALE GENOMIC DNA]</scope>
    <source>
        <strain evidence="2">12NC29</strain>
    </source>
</reference>
<evidence type="ECO:0000313" key="2">
    <source>
        <dbReference type="EMBL" id="PLW50606.1"/>
    </source>
</evidence>
<feature type="region of interest" description="Disordered" evidence="1">
    <location>
        <begin position="19"/>
        <end position="47"/>
    </location>
</feature>